<feature type="compositionally biased region" description="Low complexity" evidence="1">
    <location>
        <begin position="279"/>
        <end position="289"/>
    </location>
</feature>
<dbReference type="AlphaFoldDB" id="T0LV40"/>
<dbReference type="HOGENOM" id="CLU_004471_6_3_1"/>
<feature type="region of interest" description="Disordered" evidence="1">
    <location>
        <begin position="269"/>
        <end position="310"/>
    </location>
</feature>
<dbReference type="InterPro" id="IPR003959">
    <property type="entry name" value="ATPase_AAA_core"/>
</dbReference>
<dbReference type="OrthoDB" id="10042665at2759"/>
<dbReference type="CDD" id="cd19481">
    <property type="entry name" value="RecA-like_protease"/>
    <property type="match status" value="1"/>
</dbReference>
<evidence type="ECO:0000256" key="1">
    <source>
        <dbReference type="SAM" id="MobiDB-lite"/>
    </source>
</evidence>
<sequence>MDPNEVFTRFNEIIAPDFSLITGRRLNPNDGSIRGSAGSGLRLRNELEDAAPVTAALSAPERSKTKTDGRIVEDQKLLSIGKIARNVHGTIFRHKEHIYVKRDPGSWANFAEEECVLVTDIEERVPSHEDSEGDNSTHVLRCVRACHNGHRFSLNEHFIKIGSSSQEIVNLTAEDLGVIPTRLLTPAERQDIQARLICRGKEYCRICERPHILMRYEGPVITLGQGTGWTWTTNQRVVVDEMAGRKIGGARVDDSVITSHRRQSLKTFLNTEGHSLPHGDGSSSSQGGDVMRDDAMPGAKDEKMSSEYAKTGKDHEWTDIDYLTCPPTLVAFLLDEKVWANVQVENLTDIVWPKSPLDSLELEIGKKELIQNLTCRFKTKEVTEASHQDTGGGQGGNLCIFLTGPPGVGKTLTAEVVAEETHRPLYRVPAGELGVDPSALEKQLGDIFLLARRWGAIILIDEADMFMTKRRASTPDQNATVTAFLRLFHTYDGLLFLTSTSKDIDTAFCDRIHATIEYTELDETQRTNIWRRQLQRAVGSPEGHTPNSQWPEKAYRLLGKVETNGREIRNIVRTAEQLALGLSTQLAMEHVAAAMRNFGGSDSNVGSICEKLEVLEEKACGHRGLACDDDVELQH</sequence>
<organism evidence="3 4">
    <name type="scientific">Colletotrichum gloeosporioides (strain Cg-14)</name>
    <name type="common">Anthracnose fungus</name>
    <name type="synonym">Glomerella cingulata</name>
    <dbReference type="NCBI Taxonomy" id="1237896"/>
    <lineage>
        <taxon>Eukaryota</taxon>
        <taxon>Fungi</taxon>
        <taxon>Dikarya</taxon>
        <taxon>Ascomycota</taxon>
        <taxon>Pezizomycotina</taxon>
        <taxon>Sordariomycetes</taxon>
        <taxon>Hypocreomycetidae</taxon>
        <taxon>Glomerellales</taxon>
        <taxon>Glomerellaceae</taxon>
        <taxon>Colletotrichum</taxon>
        <taxon>Colletotrichum gloeosporioides species complex</taxon>
    </lineage>
</organism>
<dbReference type="InterPro" id="IPR003593">
    <property type="entry name" value="AAA+_ATPase"/>
</dbReference>
<accession>T0LV40</accession>
<dbReference type="STRING" id="1237896.T0LV40"/>
<dbReference type="InterPro" id="IPR027417">
    <property type="entry name" value="P-loop_NTPase"/>
</dbReference>
<comment type="caution">
    <text evidence="3">The sequence shown here is derived from an EMBL/GenBank/DDBJ whole genome shotgun (WGS) entry which is preliminary data.</text>
</comment>
<name>T0LV40_COLGC</name>
<evidence type="ECO:0000259" key="2">
    <source>
        <dbReference type="SMART" id="SM00382"/>
    </source>
</evidence>
<proteinExistence type="predicted"/>
<dbReference type="SMART" id="SM00382">
    <property type="entry name" value="AAA"/>
    <property type="match status" value="1"/>
</dbReference>
<dbReference type="Pfam" id="PF00004">
    <property type="entry name" value="AAA"/>
    <property type="match status" value="1"/>
</dbReference>
<feature type="domain" description="AAA+ ATPase" evidence="2">
    <location>
        <begin position="396"/>
        <end position="517"/>
    </location>
</feature>
<dbReference type="PANTHER" id="PTHR46411">
    <property type="entry name" value="FAMILY ATPASE, PUTATIVE-RELATED"/>
    <property type="match status" value="1"/>
</dbReference>
<evidence type="ECO:0000313" key="4">
    <source>
        <dbReference type="Proteomes" id="UP000015530"/>
    </source>
</evidence>
<dbReference type="GO" id="GO:0005524">
    <property type="term" value="F:ATP binding"/>
    <property type="evidence" value="ECO:0007669"/>
    <property type="project" value="InterPro"/>
</dbReference>
<evidence type="ECO:0000313" key="3">
    <source>
        <dbReference type="EMBL" id="EQB55636.1"/>
    </source>
</evidence>
<dbReference type="GO" id="GO:0016887">
    <property type="term" value="F:ATP hydrolysis activity"/>
    <property type="evidence" value="ECO:0007669"/>
    <property type="project" value="InterPro"/>
</dbReference>
<dbReference type="EMBL" id="AMYD01000890">
    <property type="protein sequence ID" value="EQB55636.1"/>
    <property type="molecule type" value="Genomic_DNA"/>
</dbReference>
<dbReference type="Proteomes" id="UP000015530">
    <property type="component" value="Unassembled WGS sequence"/>
</dbReference>
<protein>
    <recommendedName>
        <fullName evidence="2">AAA+ ATPase domain-containing protein</fullName>
    </recommendedName>
</protein>
<dbReference type="SUPFAM" id="SSF52540">
    <property type="entry name" value="P-loop containing nucleoside triphosphate hydrolases"/>
    <property type="match status" value="1"/>
</dbReference>
<dbReference type="PANTHER" id="PTHR46411:SF2">
    <property type="entry name" value="AAA+ ATPASE DOMAIN-CONTAINING PROTEIN"/>
    <property type="match status" value="1"/>
</dbReference>
<feature type="compositionally biased region" description="Basic and acidic residues" evidence="1">
    <location>
        <begin position="290"/>
        <end position="310"/>
    </location>
</feature>
<dbReference type="Gene3D" id="3.40.50.300">
    <property type="entry name" value="P-loop containing nucleotide triphosphate hydrolases"/>
    <property type="match status" value="1"/>
</dbReference>
<reference evidence="4" key="1">
    <citation type="journal article" date="2013" name="Mol. Plant Microbe Interact.">
        <title>Global aspects of pacC regulation of pathogenicity genes in Colletotrichum gloeosporioides as revealed by transcriptome analysis.</title>
        <authorList>
            <person name="Alkan N."/>
            <person name="Meng X."/>
            <person name="Friedlander G."/>
            <person name="Reuveni E."/>
            <person name="Sukno S."/>
            <person name="Sherman A."/>
            <person name="Thon M."/>
            <person name="Fluhr R."/>
            <person name="Prusky D."/>
        </authorList>
    </citation>
    <scope>NUCLEOTIDE SEQUENCE [LARGE SCALE GENOMIC DNA]</scope>
    <source>
        <strain evidence="4">Cg-14</strain>
    </source>
</reference>
<gene>
    <name evidence="3" type="ORF">CGLO_04414</name>
</gene>